<sequence length="1154" mass="130225">MKRYATKDRTWLKRQRLIVRRQGHNELLSDYANDMHELFSGLQIAEVDKVTYFTEGLLSPIKLKVLERMPGTLLEAEELARTFDSIYKRVNQTKESDQVERLITALMVNGKVPTIEAGTSSPSSSSQQQSLPAQMETLTKKFDNLMTPTPKADNVAAYFEPGRDEQRKLMELVHDLRKEFQTLNRRVDARIDGLVQRQPDTRPNQQRSRDRRPVCFYCGAAGHLQISCPERHSYEQGPVPRNALPPLPNMERNRYQPGFQPRQRAFYSYDNGEWEYYSEYKPDEEPYDQPAEWDNFYDYEPEEEYYSQPVEWKPVNSKRNQYQQPTDNSGVVAAAQFMETNDDISPPQGNTKELPCLALYSLVPLTEVDGQFADAEEELNEMETTDQFMEPAMGEVFTPETSGQLRKNVPDGISTSQEVNTVLTKDMESNYSPQTEDTFQLDEICIEVSGYTVDTKGQVAEFEGTSSAQRRSFVPTETLSTDVWVAESTNNCPSDFLHHGTNSSVDAALAALGETGNGSNVEIVQVIAGDSLNQNNPVDFTVSHDALAKVTVDVPKAVGTMTTETKEGAAPAIHTAATAATTSHHDTKSPDVHRDRPPPGSEQQIASTSGPSFRSNGLTVEVQINGKTTRFLVDTGAAVSVLDANHMLELYDRHPPPLAQNSSKFLKTDAQVEETVRLEKQKLYEPGRPSRRNRTIRETEIVRNQDAQVEETVRFGRQKLYDSSESSYPPEYCYQAHCSREPVCEPTVREKPFASPVSARNSSRKGAYIGLEVQDISNPDESYKEKHSEKKRGKREGEILKENAFAASGLQVPANTSPVGGDVFPDSAFVAGGQHIPVANSPADFYQYFRRRLTYEESIREDFNSKEHLSLSEETSSSDNSDSDDQLNNKTKKGSTVTEKQKINPRPNTSNGEMSSSESEGMDATGLLQSYQQTLNNLAQRLLSKDVKIDKFRGNETEDISRWFAKLELLLESKGIKQTDLAARTQIINNLSGPAETFLFELPTEERENYEKLKLALMKRYATKDRTWLKRQRLIVRRQGHNELLSDYANDMHELFSGLQIAEVDKVTYFTEGLLSPIKLKVLERMPGTLLEAEELARTFDSIYKRVNQTKESDQVERLITALMVNGKVPTIEAGTSSHQVPVNSNPYPRKWKH</sequence>
<accession>A0A9X0DDG7</accession>
<keyword evidence="1" id="KW-0863">Zinc-finger</keyword>
<keyword evidence="1" id="KW-0862">Zinc</keyword>
<evidence type="ECO:0000313" key="5">
    <source>
        <dbReference type="Proteomes" id="UP001163046"/>
    </source>
</evidence>
<dbReference type="SMART" id="SM00343">
    <property type="entry name" value="ZnF_C2HC"/>
    <property type="match status" value="1"/>
</dbReference>
<keyword evidence="1" id="KW-0479">Metal-binding</keyword>
<evidence type="ECO:0000259" key="3">
    <source>
        <dbReference type="PROSITE" id="PS50158"/>
    </source>
</evidence>
<dbReference type="Pfam" id="PF03732">
    <property type="entry name" value="Retrotrans_gag"/>
    <property type="match status" value="1"/>
</dbReference>
<dbReference type="PANTHER" id="PTHR33223">
    <property type="entry name" value="CCHC-TYPE DOMAIN-CONTAINING PROTEIN"/>
    <property type="match status" value="1"/>
</dbReference>
<dbReference type="EMBL" id="MU825397">
    <property type="protein sequence ID" value="KAJ7394004.1"/>
    <property type="molecule type" value="Genomic_DNA"/>
</dbReference>
<dbReference type="InterPro" id="IPR001969">
    <property type="entry name" value="Aspartic_peptidase_AS"/>
</dbReference>
<dbReference type="GO" id="GO:0004190">
    <property type="term" value="F:aspartic-type endopeptidase activity"/>
    <property type="evidence" value="ECO:0007669"/>
    <property type="project" value="InterPro"/>
</dbReference>
<organism evidence="4 5">
    <name type="scientific">Desmophyllum pertusum</name>
    <dbReference type="NCBI Taxonomy" id="174260"/>
    <lineage>
        <taxon>Eukaryota</taxon>
        <taxon>Metazoa</taxon>
        <taxon>Cnidaria</taxon>
        <taxon>Anthozoa</taxon>
        <taxon>Hexacorallia</taxon>
        <taxon>Scleractinia</taxon>
        <taxon>Caryophylliina</taxon>
        <taxon>Caryophylliidae</taxon>
        <taxon>Desmophyllum</taxon>
    </lineage>
</organism>
<feature type="compositionally biased region" description="Polar residues" evidence="2">
    <location>
        <begin position="1135"/>
        <end position="1147"/>
    </location>
</feature>
<feature type="domain" description="CCHC-type" evidence="3">
    <location>
        <begin position="215"/>
        <end position="230"/>
    </location>
</feature>
<dbReference type="InterPro" id="IPR001878">
    <property type="entry name" value="Znf_CCHC"/>
</dbReference>
<feature type="region of interest" description="Disordered" evidence="2">
    <location>
        <begin position="114"/>
        <end position="133"/>
    </location>
</feature>
<dbReference type="InterPro" id="IPR021109">
    <property type="entry name" value="Peptidase_aspartic_dom_sf"/>
</dbReference>
<reference evidence="4" key="1">
    <citation type="submission" date="2023-01" db="EMBL/GenBank/DDBJ databases">
        <title>Genome assembly of the deep-sea coral Lophelia pertusa.</title>
        <authorList>
            <person name="Herrera S."/>
            <person name="Cordes E."/>
        </authorList>
    </citation>
    <scope>NUCLEOTIDE SEQUENCE</scope>
    <source>
        <strain evidence="4">USNM1676648</strain>
        <tissue evidence="4">Polyp</tissue>
    </source>
</reference>
<dbReference type="InterPro" id="IPR005162">
    <property type="entry name" value="Retrotrans_gag_dom"/>
</dbReference>
<dbReference type="OrthoDB" id="77494at2759"/>
<dbReference type="Gene3D" id="2.40.70.10">
    <property type="entry name" value="Acid Proteases"/>
    <property type="match status" value="1"/>
</dbReference>
<dbReference type="PROSITE" id="PS50158">
    <property type="entry name" value="ZF_CCHC"/>
    <property type="match status" value="1"/>
</dbReference>
<keyword evidence="5" id="KW-1185">Reference proteome</keyword>
<dbReference type="GO" id="GO:0006508">
    <property type="term" value="P:proteolysis"/>
    <property type="evidence" value="ECO:0007669"/>
    <property type="project" value="InterPro"/>
</dbReference>
<dbReference type="SUPFAM" id="SSF50630">
    <property type="entry name" value="Acid proteases"/>
    <property type="match status" value="1"/>
</dbReference>
<feature type="compositionally biased region" description="Low complexity" evidence="2">
    <location>
        <begin position="120"/>
        <end position="130"/>
    </location>
</feature>
<proteinExistence type="predicted"/>
<dbReference type="PROSITE" id="PS00141">
    <property type="entry name" value="ASP_PROTEASE"/>
    <property type="match status" value="1"/>
</dbReference>
<feature type="region of interest" description="Disordered" evidence="2">
    <location>
        <begin position="1135"/>
        <end position="1154"/>
    </location>
</feature>
<evidence type="ECO:0000256" key="1">
    <source>
        <dbReference type="PROSITE-ProRule" id="PRU00047"/>
    </source>
</evidence>
<comment type="caution">
    <text evidence="4">The sequence shown here is derived from an EMBL/GenBank/DDBJ whole genome shotgun (WGS) entry which is preliminary data.</text>
</comment>
<dbReference type="Gene3D" id="4.10.60.10">
    <property type="entry name" value="Zinc finger, CCHC-type"/>
    <property type="match status" value="1"/>
</dbReference>
<dbReference type="PANTHER" id="PTHR33223:SF6">
    <property type="entry name" value="CCHC-TYPE DOMAIN-CONTAINING PROTEIN"/>
    <property type="match status" value="1"/>
</dbReference>
<feature type="region of interest" description="Disordered" evidence="2">
    <location>
        <begin position="577"/>
        <end position="617"/>
    </location>
</feature>
<dbReference type="Proteomes" id="UP001163046">
    <property type="component" value="Unassembled WGS sequence"/>
</dbReference>
<gene>
    <name evidence="4" type="ORF">OS493_003675</name>
</gene>
<dbReference type="GO" id="GO:0003676">
    <property type="term" value="F:nucleic acid binding"/>
    <property type="evidence" value="ECO:0007669"/>
    <property type="project" value="InterPro"/>
</dbReference>
<dbReference type="GO" id="GO:0008270">
    <property type="term" value="F:zinc ion binding"/>
    <property type="evidence" value="ECO:0007669"/>
    <property type="project" value="UniProtKB-KW"/>
</dbReference>
<feature type="region of interest" description="Disordered" evidence="2">
    <location>
        <begin position="865"/>
        <end position="923"/>
    </location>
</feature>
<feature type="compositionally biased region" description="Basic and acidic residues" evidence="2">
    <location>
        <begin position="583"/>
        <end position="597"/>
    </location>
</feature>
<evidence type="ECO:0000313" key="4">
    <source>
        <dbReference type="EMBL" id="KAJ7394004.1"/>
    </source>
</evidence>
<feature type="compositionally biased region" description="Polar residues" evidence="2">
    <location>
        <begin position="601"/>
        <end position="617"/>
    </location>
</feature>
<evidence type="ECO:0000256" key="2">
    <source>
        <dbReference type="SAM" id="MobiDB-lite"/>
    </source>
</evidence>
<dbReference type="InterPro" id="IPR036875">
    <property type="entry name" value="Znf_CCHC_sf"/>
</dbReference>
<name>A0A9X0DDG7_9CNID</name>
<feature type="region of interest" description="Disordered" evidence="2">
    <location>
        <begin position="778"/>
        <end position="798"/>
    </location>
</feature>
<dbReference type="SUPFAM" id="SSF57756">
    <property type="entry name" value="Retrovirus zinc finger-like domains"/>
    <property type="match status" value="1"/>
</dbReference>
<dbReference type="AlphaFoldDB" id="A0A9X0DDG7"/>
<protein>
    <recommendedName>
        <fullName evidence="3">CCHC-type domain-containing protein</fullName>
    </recommendedName>
</protein>